<gene>
    <name evidence="1" type="ORF">NT01SARS_0932</name>
</gene>
<dbReference type="Proteomes" id="UP000010305">
    <property type="component" value="Unassembled WGS sequence"/>
</dbReference>
<reference evidence="1 2" key="1">
    <citation type="journal article" date="2012" name="ISME J.">
        <title>Genomic insights to SAR86, an abundant and uncultivated marine bacterial lineage.</title>
        <authorList>
            <person name="Dupont C.L."/>
            <person name="Rusch D.B."/>
            <person name="Yooseph S."/>
            <person name="Lombardo M.J."/>
            <person name="Richter R.A."/>
            <person name="Valas R."/>
            <person name="Novotny M."/>
            <person name="Yee-Greenbaum J."/>
            <person name="Selengut J.D."/>
            <person name="Haft D.H."/>
            <person name="Halpern A.L."/>
            <person name="Lasken R.S."/>
            <person name="Nealson K."/>
            <person name="Friedman R."/>
            <person name="Venter J.C."/>
        </authorList>
    </citation>
    <scope>NUCLEOTIDE SEQUENCE [LARGE SCALE GENOMIC DNA]</scope>
</reference>
<organism evidence="1 2">
    <name type="scientific">SAR86 cluster bacterium SAR86A</name>
    <dbReference type="NCBI Taxonomy" id="1123866"/>
    <lineage>
        <taxon>Bacteria</taxon>
        <taxon>Pseudomonadati</taxon>
        <taxon>Pseudomonadota</taxon>
        <taxon>Gammaproteobacteria</taxon>
        <taxon>SAR86 cluster</taxon>
    </lineage>
</organism>
<evidence type="ECO:0000313" key="1">
    <source>
        <dbReference type="EMBL" id="EJP71130.1"/>
    </source>
</evidence>
<accession>J4WND2</accession>
<dbReference type="InterPro" id="IPR036249">
    <property type="entry name" value="Thioredoxin-like_sf"/>
</dbReference>
<dbReference type="HOGENOM" id="CLU_112034_1_0_6"/>
<name>J4WND2_9GAMM</name>
<dbReference type="SUPFAM" id="SSF52833">
    <property type="entry name" value="Thioredoxin-like"/>
    <property type="match status" value="1"/>
</dbReference>
<dbReference type="EMBL" id="JH611157">
    <property type="protein sequence ID" value="EJP71130.1"/>
    <property type="molecule type" value="Genomic_DNA"/>
</dbReference>
<protein>
    <submittedName>
        <fullName evidence="1">ATP synthase F0, subunit B</fullName>
    </submittedName>
</protein>
<dbReference type="AlphaFoldDB" id="J4WND2"/>
<dbReference type="Pfam" id="PF04214">
    <property type="entry name" value="DUF411"/>
    <property type="match status" value="1"/>
</dbReference>
<evidence type="ECO:0000313" key="2">
    <source>
        <dbReference type="Proteomes" id="UP000010305"/>
    </source>
</evidence>
<proteinExistence type="predicted"/>
<dbReference type="InterPro" id="IPR007332">
    <property type="entry name" value="DUF411"/>
</dbReference>
<sequence>MKKLIIIVSFLGPFFLNSHEMISEKETLSNDIKNEFLLLVHKTPTCGCCKMWMKHIEEDGFTAYGQDHQNLMKIKEKYNIEPQYRSCHTAVSSNGFIFEGHIPSKYIKQFLSEDHPEAIGLSVPGMPLGSPGMEVDDRFMPYDVLILFKDGTSKVYAEVRK</sequence>